<accession>A0ABP0TK71</accession>
<dbReference type="Proteomes" id="UP001497512">
    <property type="component" value="Chromosome 12"/>
</dbReference>
<dbReference type="SMART" id="SM00195">
    <property type="entry name" value="DSPc"/>
    <property type="match status" value="1"/>
</dbReference>
<keyword evidence="5" id="KW-1185">Reference proteome</keyword>
<dbReference type="InterPro" id="IPR000387">
    <property type="entry name" value="Tyr_Pase_dom"/>
</dbReference>
<dbReference type="PROSITE" id="PS50056">
    <property type="entry name" value="TYR_PHOSPHATASE_2"/>
    <property type="match status" value="1"/>
</dbReference>
<dbReference type="InterPro" id="IPR052832">
    <property type="entry name" value="Starch-Glucan_Phosphatase"/>
</dbReference>
<evidence type="ECO:0000313" key="5">
    <source>
        <dbReference type="Proteomes" id="UP001497512"/>
    </source>
</evidence>
<dbReference type="InterPro" id="IPR029021">
    <property type="entry name" value="Prot-tyrosine_phosphatase-like"/>
</dbReference>
<keyword evidence="1" id="KW-0378">Hydrolase</keyword>
<evidence type="ECO:0000259" key="3">
    <source>
        <dbReference type="PROSITE" id="PS50056"/>
    </source>
</evidence>
<dbReference type="PROSITE" id="PS00383">
    <property type="entry name" value="TYR_PHOSPHATASE_1"/>
    <property type="match status" value="1"/>
</dbReference>
<evidence type="ECO:0000256" key="2">
    <source>
        <dbReference type="ARBA" id="ARBA00022912"/>
    </source>
</evidence>
<dbReference type="InterPro" id="IPR016130">
    <property type="entry name" value="Tyr_Pase_AS"/>
</dbReference>
<dbReference type="Pfam" id="PF00782">
    <property type="entry name" value="DSPc"/>
    <property type="match status" value="1"/>
</dbReference>
<dbReference type="Gene3D" id="3.90.190.10">
    <property type="entry name" value="Protein tyrosine phosphatase superfamily"/>
    <property type="match status" value="1"/>
</dbReference>
<dbReference type="EMBL" id="OZ019904">
    <property type="protein sequence ID" value="CAK9198139.1"/>
    <property type="molecule type" value="Genomic_DNA"/>
</dbReference>
<evidence type="ECO:0000313" key="4">
    <source>
        <dbReference type="EMBL" id="CAK9198139.1"/>
    </source>
</evidence>
<proteinExistence type="predicted"/>
<dbReference type="PANTHER" id="PTHR46642">
    <property type="entry name" value="DUAL SPECIFICITY PHOSPHATASE, SUBGROUP, CATALYTIC DOMAIN"/>
    <property type="match status" value="1"/>
</dbReference>
<dbReference type="SUPFAM" id="SSF52799">
    <property type="entry name" value="(Phosphotyrosine protein) phosphatases II"/>
    <property type="match status" value="1"/>
</dbReference>
<keyword evidence="2" id="KW-0904">Protein phosphatase</keyword>
<name>A0ABP0TK71_9BRYO</name>
<sequence length="201" mass="22607">MGQIFDDFAKINDYLIVGSHPRDAADIRKLYDDNHVRAIENLQQITETDKGDINGITDQCVQSGTPIWYQHIPIRDQDRSSVRDNLPVAVAILDKAITEKTKKPGETVYLHCCEGLGRSPTVAVAYLYWFRGMTLKGACNLLTTERHGCTPYVDAIGGATYDILRRNKGPDNFLNSDPQAFENILPNDKGTIQDRVRQLQE</sequence>
<dbReference type="PANTHER" id="PTHR46642:SF3">
    <property type="entry name" value="PHOSPHOGLUCAN PHOSPHATASE DSP4, CHLOROPLASTIC"/>
    <property type="match status" value="1"/>
</dbReference>
<dbReference type="InterPro" id="IPR020422">
    <property type="entry name" value="TYR_PHOSPHATASE_DUAL_dom"/>
</dbReference>
<dbReference type="InterPro" id="IPR000340">
    <property type="entry name" value="Dual-sp_phosphatase_cat-dom"/>
</dbReference>
<feature type="domain" description="Tyrosine specific protein phosphatases" evidence="3">
    <location>
        <begin position="95"/>
        <end position="148"/>
    </location>
</feature>
<gene>
    <name evidence="4" type="ORF">CSSPTR1EN2_LOCUS4287</name>
</gene>
<protein>
    <recommendedName>
        <fullName evidence="3">Tyrosine specific protein phosphatases domain-containing protein</fullName>
    </recommendedName>
</protein>
<evidence type="ECO:0000256" key="1">
    <source>
        <dbReference type="ARBA" id="ARBA00022801"/>
    </source>
</evidence>
<reference evidence="4" key="1">
    <citation type="submission" date="2024-02" db="EMBL/GenBank/DDBJ databases">
        <authorList>
            <consortium name="ELIXIR-Norway"/>
            <consortium name="Elixir Norway"/>
        </authorList>
    </citation>
    <scope>NUCLEOTIDE SEQUENCE</scope>
</reference>
<organism evidence="4 5">
    <name type="scientific">Sphagnum troendelagicum</name>
    <dbReference type="NCBI Taxonomy" id="128251"/>
    <lineage>
        <taxon>Eukaryota</taxon>
        <taxon>Viridiplantae</taxon>
        <taxon>Streptophyta</taxon>
        <taxon>Embryophyta</taxon>
        <taxon>Bryophyta</taxon>
        <taxon>Sphagnophytina</taxon>
        <taxon>Sphagnopsida</taxon>
        <taxon>Sphagnales</taxon>
        <taxon>Sphagnaceae</taxon>
        <taxon>Sphagnum</taxon>
    </lineage>
</organism>